<evidence type="ECO:0000259" key="11">
    <source>
        <dbReference type="Pfam" id="PF07885"/>
    </source>
</evidence>
<dbReference type="AlphaFoldDB" id="A0A8H4JMD2"/>
<keyword evidence="7 8" id="KW-0407">Ion channel</keyword>
<feature type="transmembrane region" description="Helical" evidence="10">
    <location>
        <begin position="205"/>
        <end position="223"/>
    </location>
</feature>
<reference evidence="12" key="1">
    <citation type="submission" date="2020-01" db="EMBL/GenBank/DDBJ databases">
        <title>Identification and distribution of gene clusters putatively required for synthesis of sphingolipid metabolism inhibitors in phylogenetically diverse species of the filamentous fungus Fusarium.</title>
        <authorList>
            <person name="Kim H.-S."/>
            <person name="Busman M."/>
            <person name="Brown D.W."/>
            <person name="Divon H."/>
            <person name="Uhlig S."/>
            <person name="Proctor R.H."/>
        </authorList>
    </citation>
    <scope>NUCLEOTIDE SEQUENCE</scope>
    <source>
        <strain evidence="12">NRRL 53441</strain>
    </source>
</reference>
<evidence type="ECO:0000256" key="8">
    <source>
        <dbReference type="RuleBase" id="RU003857"/>
    </source>
</evidence>
<feature type="transmembrane region" description="Helical" evidence="10">
    <location>
        <begin position="260"/>
        <end position="279"/>
    </location>
</feature>
<feature type="domain" description="Potassium channel" evidence="11">
    <location>
        <begin position="371"/>
        <end position="446"/>
    </location>
</feature>
<keyword evidence="2 8" id="KW-0813">Transport</keyword>
<feature type="transmembrane region" description="Helical" evidence="10">
    <location>
        <begin position="38"/>
        <end position="59"/>
    </location>
</feature>
<name>A0A8H4JMD2_9HYPO</name>
<comment type="caution">
    <text evidence="12">The sequence shown here is derived from an EMBL/GenBank/DDBJ whole genome shotgun (WGS) entry which is preliminary data.</text>
</comment>
<dbReference type="GO" id="GO:0022841">
    <property type="term" value="F:potassium ion leak channel activity"/>
    <property type="evidence" value="ECO:0007669"/>
    <property type="project" value="TreeGrafter"/>
</dbReference>
<sequence>MALNDEENLNQHGQSVTSNTPQINQEHNGDLAHKPSRWWFLSTAFPMIAGTLGPVASSFSLCSLVEPWRQNLAPTGDIQDAVSIPDPSWLLIIEAIQLFVGIFANLFLLLNMARRVRFSLALPATIIGWYASSLCRIVLSATAARPFKDKGFSGDEIIWSQSFYYGMWAAILYFFDASLLTITFWGACTHHYRKDLLLTSSQRTLMLQSILLLIYLLLGAYIFSEIESWGYLDAFYWTVVTLFTVGFGDYYPATDLGRALVIPFALSGIISLGLVISSVRKLILEHGRRCVGARIDDRKRGKIIRKMLLNGDNKTFDPIHGGFQASLAHSTGSRQSEFERRKAEFQLMRRIQDKSSTRRRWVAMAISTFLWLLLWLVGAFIFQKTEQAYQGWSYFDAFYFCFEAWTTIGYGDLAPVSNAGRSFYVFWSLLALPTMTVLISNASNTVVRIIRDVTILVGAATILPNDKGFVGNVKNLVNKITLGKVFRDKSTGSLNSEAYSTSIDQRSATTAIKFQRSLAPNDGGGLIGASVASQPGLSISDPRNSYIHPLSTSFMHSTLDNPPTGIDFQLLLMSEIQVLINHLKDSKAHHYTFEQWAWYLKLIGEDEHSPETHCKVNLETNRQDINEDVSEIGKWSWVGNKSPLLGAQEESQWILGRLMDKLQESLLAVRRCQLGNSSTISLPEGRYDKDLERKGYISKWR</sequence>
<dbReference type="InterPro" id="IPR003280">
    <property type="entry name" value="2pore_dom_K_chnl"/>
</dbReference>
<feature type="region of interest" description="Disordered" evidence="9">
    <location>
        <begin position="1"/>
        <end position="28"/>
    </location>
</feature>
<evidence type="ECO:0000256" key="4">
    <source>
        <dbReference type="ARBA" id="ARBA00022989"/>
    </source>
</evidence>
<dbReference type="PANTHER" id="PTHR11003">
    <property type="entry name" value="POTASSIUM CHANNEL, SUBFAMILY K"/>
    <property type="match status" value="1"/>
</dbReference>
<dbReference type="OrthoDB" id="297496at2759"/>
<feature type="transmembrane region" description="Helical" evidence="10">
    <location>
        <begin position="120"/>
        <end position="143"/>
    </location>
</feature>
<evidence type="ECO:0000256" key="7">
    <source>
        <dbReference type="ARBA" id="ARBA00023303"/>
    </source>
</evidence>
<evidence type="ECO:0000256" key="9">
    <source>
        <dbReference type="SAM" id="MobiDB-lite"/>
    </source>
</evidence>
<comment type="subcellular location">
    <subcellularLocation>
        <location evidence="1">Membrane</location>
        <topology evidence="1">Multi-pass membrane protein</topology>
    </subcellularLocation>
</comment>
<evidence type="ECO:0000256" key="2">
    <source>
        <dbReference type="ARBA" id="ARBA00022448"/>
    </source>
</evidence>
<dbReference type="GO" id="GO:0015271">
    <property type="term" value="F:outward rectifier potassium channel activity"/>
    <property type="evidence" value="ECO:0007669"/>
    <property type="project" value="TreeGrafter"/>
</dbReference>
<protein>
    <submittedName>
        <fullName evidence="12">Outward-rectifier potassium channel TOK1</fullName>
    </submittedName>
</protein>
<keyword evidence="6 10" id="KW-0472">Membrane</keyword>
<evidence type="ECO:0000256" key="1">
    <source>
        <dbReference type="ARBA" id="ARBA00004141"/>
    </source>
</evidence>
<feature type="transmembrane region" description="Helical" evidence="10">
    <location>
        <begin position="361"/>
        <end position="382"/>
    </location>
</feature>
<keyword evidence="5 8" id="KW-0406">Ion transport</keyword>
<accession>A0A8H4JMD2</accession>
<dbReference type="Gene3D" id="1.10.287.70">
    <property type="match status" value="2"/>
</dbReference>
<dbReference type="Pfam" id="PF07885">
    <property type="entry name" value="Ion_trans_2"/>
    <property type="match status" value="2"/>
</dbReference>
<evidence type="ECO:0000313" key="13">
    <source>
        <dbReference type="Proteomes" id="UP000605986"/>
    </source>
</evidence>
<feature type="compositionally biased region" description="Polar residues" evidence="9">
    <location>
        <begin position="10"/>
        <end position="26"/>
    </location>
</feature>
<evidence type="ECO:0000313" key="12">
    <source>
        <dbReference type="EMBL" id="KAF4434586.1"/>
    </source>
</evidence>
<feature type="transmembrane region" description="Helical" evidence="10">
    <location>
        <begin position="163"/>
        <end position="185"/>
    </location>
</feature>
<dbReference type="EMBL" id="JAADJG010000900">
    <property type="protein sequence ID" value="KAF4434586.1"/>
    <property type="molecule type" value="Genomic_DNA"/>
</dbReference>
<dbReference type="SUPFAM" id="SSF81324">
    <property type="entry name" value="Voltage-gated potassium channels"/>
    <property type="match status" value="2"/>
</dbReference>
<feature type="transmembrane region" description="Helical" evidence="10">
    <location>
        <begin position="423"/>
        <end position="442"/>
    </location>
</feature>
<evidence type="ECO:0000256" key="5">
    <source>
        <dbReference type="ARBA" id="ARBA00023065"/>
    </source>
</evidence>
<dbReference type="Proteomes" id="UP000605986">
    <property type="component" value="Unassembled WGS sequence"/>
</dbReference>
<organism evidence="12 13">
    <name type="scientific">Fusarium austroafricanum</name>
    <dbReference type="NCBI Taxonomy" id="2364996"/>
    <lineage>
        <taxon>Eukaryota</taxon>
        <taxon>Fungi</taxon>
        <taxon>Dikarya</taxon>
        <taxon>Ascomycota</taxon>
        <taxon>Pezizomycotina</taxon>
        <taxon>Sordariomycetes</taxon>
        <taxon>Hypocreomycetidae</taxon>
        <taxon>Hypocreales</taxon>
        <taxon>Nectriaceae</taxon>
        <taxon>Fusarium</taxon>
        <taxon>Fusarium concolor species complex</taxon>
    </lineage>
</organism>
<dbReference type="PANTHER" id="PTHR11003:SF301">
    <property type="entry name" value="POTASSIUM CHANNEL PROTEIN"/>
    <property type="match status" value="1"/>
</dbReference>
<proteinExistence type="inferred from homology"/>
<feature type="domain" description="Potassium channel" evidence="11">
    <location>
        <begin position="211"/>
        <end position="283"/>
    </location>
</feature>
<evidence type="ECO:0000256" key="6">
    <source>
        <dbReference type="ARBA" id="ARBA00023136"/>
    </source>
</evidence>
<dbReference type="PRINTS" id="PR01333">
    <property type="entry name" value="2POREKCHANEL"/>
</dbReference>
<evidence type="ECO:0000256" key="10">
    <source>
        <dbReference type="SAM" id="Phobius"/>
    </source>
</evidence>
<evidence type="ECO:0000256" key="3">
    <source>
        <dbReference type="ARBA" id="ARBA00022692"/>
    </source>
</evidence>
<keyword evidence="3 8" id="KW-0812">Transmembrane</keyword>
<dbReference type="GO" id="GO:0030322">
    <property type="term" value="P:stabilization of membrane potential"/>
    <property type="evidence" value="ECO:0007669"/>
    <property type="project" value="TreeGrafter"/>
</dbReference>
<gene>
    <name evidence="12" type="ORF">F53441_13675</name>
</gene>
<keyword evidence="4 10" id="KW-1133">Transmembrane helix</keyword>
<comment type="similarity">
    <text evidence="8">Belongs to the two pore domain potassium channel (TC 1.A.1.8) family.</text>
</comment>
<keyword evidence="13" id="KW-1185">Reference proteome</keyword>
<dbReference type="InterPro" id="IPR013099">
    <property type="entry name" value="K_chnl_dom"/>
</dbReference>
<feature type="transmembrane region" description="Helical" evidence="10">
    <location>
        <begin position="89"/>
        <end position="108"/>
    </location>
</feature>
<dbReference type="GO" id="GO:0005886">
    <property type="term" value="C:plasma membrane"/>
    <property type="evidence" value="ECO:0007669"/>
    <property type="project" value="TreeGrafter"/>
</dbReference>